<proteinExistence type="inferred from homology"/>
<evidence type="ECO:0000256" key="1">
    <source>
        <dbReference type="ARBA" id="ARBA00004141"/>
    </source>
</evidence>
<dbReference type="InterPro" id="IPR023380">
    <property type="entry name" value="DsbB-like_sf"/>
</dbReference>
<evidence type="ECO:0000256" key="10">
    <source>
        <dbReference type="ARBA" id="ARBA00023186"/>
    </source>
</evidence>
<evidence type="ECO:0000256" key="6">
    <source>
        <dbReference type="ARBA" id="ARBA00022989"/>
    </source>
</evidence>
<feature type="transmembrane region" description="Helical" evidence="12">
    <location>
        <begin position="243"/>
        <end position="267"/>
    </location>
</feature>
<keyword evidence="9" id="KW-1015">Disulfide bond</keyword>
<feature type="transmembrane region" description="Helical" evidence="12">
    <location>
        <begin position="55"/>
        <end position="75"/>
    </location>
</feature>
<dbReference type="InterPro" id="IPR003752">
    <property type="entry name" value="DiS_bond_form_DsbB/BdbC"/>
</dbReference>
<keyword evidence="10" id="KW-0143">Chaperone</keyword>
<comment type="caution">
    <text evidence="13">The sequence shown here is derived from an EMBL/GenBank/DDBJ whole genome shotgun (WGS) entry which is preliminary data.</text>
</comment>
<keyword evidence="14" id="KW-1185">Reference proteome</keyword>
<organism evidence="13 14">
    <name type="scientific">Haloarcula marismortui ATCC 33799</name>
    <dbReference type="NCBI Taxonomy" id="662475"/>
    <lineage>
        <taxon>Archaea</taxon>
        <taxon>Methanobacteriati</taxon>
        <taxon>Methanobacteriota</taxon>
        <taxon>Stenosarchaea group</taxon>
        <taxon>Halobacteria</taxon>
        <taxon>Halobacteriales</taxon>
        <taxon>Haloarculaceae</taxon>
        <taxon>Haloarcula</taxon>
    </lineage>
</organism>
<protein>
    <submittedName>
        <fullName evidence="13">Disulfide bond formation protein DsbB</fullName>
    </submittedName>
</protein>
<evidence type="ECO:0000256" key="7">
    <source>
        <dbReference type="ARBA" id="ARBA00023002"/>
    </source>
</evidence>
<dbReference type="Gene3D" id="1.20.1550.10">
    <property type="entry name" value="DsbB-like"/>
    <property type="match status" value="1"/>
</dbReference>
<keyword evidence="3" id="KW-0813">Transport</keyword>
<feature type="transmembrane region" description="Helical" evidence="12">
    <location>
        <begin position="145"/>
        <end position="165"/>
    </location>
</feature>
<name>M0KGM7_9EURY</name>
<keyword evidence="11" id="KW-0676">Redox-active center</keyword>
<dbReference type="Proteomes" id="UP000011687">
    <property type="component" value="Unassembled WGS sequence"/>
</dbReference>
<comment type="subcellular location">
    <subcellularLocation>
        <location evidence="1">Membrane</location>
        <topology evidence="1">Multi-pass membrane protein</topology>
    </subcellularLocation>
</comment>
<dbReference type="GO" id="GO:0006457">
    <property type="term" value="P:protein folding"/>
    <property type="evidence" value="ECO:0007669"/>
    <property type="project" value="InterPro"/>
</dbReference>
<keyword evidence="4 12" id="KW-0812">Transmembrane</keyword>
<dbReference type="GO" id="GO:0015035">
    <property type="term" value="F:protein-disulfide reductase activity"/>
    <property type="evidence" value="ECO:0007669"/>
    <property type="project" value="InterPro"/>
</dbReference>
<evidence type="ECO:0000256" key="9">
    <source>
        <dbReference type="ARBA" id="ARBA00023157"/>
    </source>
</evidence>
<evidence type="ECO:0000256" key="12">
    <source>
        <dbReference type="SAM" id="Phobius"/>
    </source>
</evidence>
<dbReference type="AlphaFoldDB" id="M0KGM7"/>
<evidence type="ECO:0000256" key="5">
    <source>
        <dbReference type="ARBA" id="ARBA00022982"/>
    </source>
</evidence>
<keyword evidence="5" id="KW-0249">Electron transport</keyword>
<dbReference type="PANTHER" id="PTHR43469">
    <property type="entry name" value="DISULFIDE FORMATION PROTEIN-RELATED"/>
    <property type="match status" value="1"/>
</dbReference>
<keyword evidence="8 12" id="KW-0472">Membrane</keyword>
<keyword evidence="6 12" id="KW-1133">Transmembrane helix</keyword>
<sequence>MCFRASSGGHPTNATRTGEQVGVGQVVDLLGAGPVKYVLVGVVVERHPICDLCHALYLVGLVGVGVCDGLSVLFLHRGLPLFEVRLGVRIVGHTLAVGGGPEKASAGAPVKREPRKRATLGTLFPPANAGFPVGDSRSDSDRARFLLAAATTVATVATAGSLYLSLGLGLTPCRLCWYQRILMYPLVVVLGVAAVERRLGVVRTALPLAVPGAAIAAYHSWLQVSQTTCGIGAISCAQIQYRVVGLTVPNLSLVAFVLVTGLVVAAARPRGGLS</sequence>
<evidence type="ECO:0000313" key="14">
    <source>
        <dbReference type="Proteomes" id="UP000011687"/>
    </source>
</evidence>
<dbReference type="PATRIC" id="fig|662475.6.peg.1547"/>
<dbReference type="GO" id="GO:0016020">
    <property type="term" value="C:membrane"/>
    <property type="evidence" value="ECO:0007669"/>
    <property type="project" value="UniProtKB-SubCell"/>
</dbReference>
<dbReference type="Pfam" id="PF02600">
    <property type="entry name" value="DsbB"/>
    <property type="match status" value="1"/>
</dbReference>
<evidence type="ECO:0000256" key="11">
    <source>
        <dbReference type="ARBA" id="ARBA00023284"/>
    </source>
</evidence>
<dbReference type="EMBL" id="AOLS01000038">
    <property type="protein sequence ID" value="EMA20492.1"/>
    <property type="molecule type" value="Genomic_DNA"/>
</dbReference>
<evidence type="ECO:0000256" key="8">
    <source>
        <dbReference type="ARBA" id="ARBA00023136"/>
    </source>
</evidence>
<evidence type="ECO:0000313" key="13">
    <source>
        <dbReference type="EMBL" id="EMA20492.1"/>
    </source>
</evidence>
<evidence type="ECO:0000256" key="3">
    <source>
        <dbReference type="ARBA" id="ARBA00022448"/>
    </source>
</evidence>
<comment type="similarity">
    <text evidence="2">Belongs to the DsbB family. BdbC subfamily.</text>
</comment>
<dbReference type="SUPFAM" id="SSF158442">
    <property type="entry name" value="DsbB-like"/>
    <property type="match status" value="1"/>
</dbReference>
<evidence type="ECO:0000256" key="4">
    <source>
        <dbReference type="ARBA" id="ARBA00022692"/>
    </source>
</evidence>
<gene>
    <name evidence="13" type="ORF">C435_07960</name>
</gene>
<dbReference type="InterPro" id="IPR012187">
    <property type="entry name" value="Disulphide_bond_form_BdbC"/>
</dbReference>
<evidence type="ECO:0000256" key="2">
    <source>
        <dbReference type="ARBA" id="ARBA00007602"/>
    </source>
</evidence>
<dbReference type="PANTHER" id="PTHR43469:SF1">
    <property type="entry name" value="SPBETA PROPHAGE-DERIVED DISULFIDE BOND FORMATION PROTEIN B"/>
    <property type="match status" value="1"/>
</dbReference>
<reference evidence="13 14" key="1">
    <citation type="journal article" date="2014" name="PLoS Genet.">
        <title>Phylogenetically driven sequencing of extremely halophilic archaea reveals strategies for static and dynamic osmo-response.</title>
        <authorList>
            <person name="Becker E.A."/>
            <person name="Seitzer P.M."/>
            <person name="Tritt A."/>
            <person name="Larsen D."/>
            <person name="Krusor M."/>
            <person name="Yao A.I."/>
            <person name="Wu D."/>
            <person name="Madern D."/>
            <person name="Eisen J.A."/>
            <person name="Darling A.E."/>
            <person name="Facciotti M.T."/>
        </authorList>
    </citation>
    <scope>NUCLEOTIDE SEQUENCE [LARGE SCALE GENOMIC DNA]</scope>
    <source>
        <strain evidence="13 14">ATCC 33799</strain>
    </source>
</reference>
<feature type="transmembrane region" description="Helical" evidence="12">
    <location>
        <begin position="177"/>
        <end position="195"/>
    </location>
</feature>
<accession>M0KGM7</accession>
<keyword evidence="7" id="KW-0560">Oxidoreductase</keyword>